<dbReference type="GO" id="GO:0004842">
    <property type="term" value="F:ubiquitin-protein transferase activity"/>
    <property type="evidence" value="ECO:0007669"/>
    <property type="project" value="InterPro"/>
</dbReference>
<feature type="region of interest" description="Disordered" evidence="6">
    <location>
        <begin position="241"/>
        <end position="263"/>
    </location>
</feature>
<feature type="domain" description="IBR" evidence="7">
    <location>
        <begin position="41"/>
        <end position="120"/>
    </location>
</feature>
<evidence type="ECO:0000256" key="4">
    <source>
        <dbReference type="ARBA" id="ARBA00022786"/>
    </source>
</evidence>
<dbReference type="Pfam" id="PF01485">
    <property type="entry name" value="IBR"/>
    <property type="match status" value="1"/>
</dbReference>
<name>A0A3L6SSB7_PANMI</name>
<dbReference type="CDD" id="cd22582">
    <property type="entry name" value="BRcat_RBR_unk"/>
    <property type="match status" value="1"/>
</dbReference>
<dbReference type="EMBL" id="PQIB02000004">
    <property type="protein sequence ID" value="RLN24970.1"/>
    <property type="molecule type" value="Genomic_DNA"/>
</dbReference>
<feature type="compositionally biased region" description="Basic residues" evidence="6">
    <location>
        <begin position="241"/>
        <end position="254"/>
    </location>
</feature>
<keyword evidence="3" id="KW-0863">Zinc-finger</keyword>
<protein>
    <recommendedName>
        <fullName evidence="7">IBR domain-containing protein</fullName>
    </recommendedName>
</protein>
<dbReference type="Proteomes" id="UP000275267">
    <property type="component" value="Unassembled WGS sequence"/>
</dbReference>
<organism evidence="8 9">
    <name type="scientific">Panicum miliaceum</name>
    <name type="common">Proso millet</name>
    <name type="synonym">Broomcorn millet</name>
    <dbReference type="NCBI Taxonomy" id="4540"/>
    <lineage>
        <taxon>Eukaryota</taxon>
        <taxon>Viridiplantae</taxon>
        <taxon>Streptophyta</taxon>
        <taxon>Embryophyta</taxon>
        <taxon>Tracheophyta</taxon>
        <taxon>Spermatophyta</taxon>
        <taxon>Magnoliopsida</taxon>
        <taxon>Liliopsida</taxon>
        <taxon>Poales</taxon>
        <taxon>Poaceae</taxon>
        <taxon>PACMAD clade</taxon>
        <taxon>Panicoideae</taxon>
        <taxon>Panicodae</taxon>
        <taxon>Paniceae</taxon>
        <taxon>Panicinae</taxon>
        <taxon>Panicum</taxon>
        <taxon>Panicum sect. Panicum</taxon>
    </lineage>
</organism>
<dbReference type="GO" id="GO:0008270">
    <property type="term" value="F:zinc ion binding"/>
    <property type="evidence" value="ECO:0007669"/>
    <property type="project" value="UniProtKB-KW"/>
</dbReference>
<dbReference type="AlphaFoldDB" id="A0A3L6SSB7"/>
<keyword evidence="4" id="KW-0833">Ubl conjugation pathway</keyword>
<dbReference type="InterPro" id="IPR031127">
    <property type="entry name" value="E3_UB_ligase_RBR"/>
</dbReference>
<evidence type="ECO:0000256" key="1">
    <source>
        <dbReference type="ARBA" id="ARBA00001947"/>
    </source>
</evidence>
<evidence type="ECO:0000313" key="9">
    <source>
        <dbReference type="Proteomes" id="UP000275267"/>
    </source>
</evidence>
<dbReference type="OrthoDB" id="9977870at2759"/>
<evidence type="ECO:0000256" key="3">
    <source>
        <dbReference type="ARBA" id="ARBA00022771"/>
    </source>
</evidence>
<comment type="cofactor">
    <cofactor evidence="1">
        <name>Zn(2+)</name>
        <dbReference type="ChEBI" id="CHEBI:29105"/>
    </cofactor>
</comment>
<keyword evidence="9" id="KW-1185">Reference proteome</keyword>
<dbReference type="InterPro" id="IPR002867">
    <property type="entry name" value="IBR_dom"/>
</dbReference>
<gene>
    <name evidence="8" type="ORF">C2845_PM07G14620</name>
</gene>
<evidence type="ECO:0000256" key="5">
    <source>
        <dbReference type="ARBA" id="ARBA00022833"/>
    </source>
</evidence>
<keyword evidence="5" id="KW-0862">Zinc</keyword>
<accession>A0A3L6SSB7</accession>
<evidence type="ECO:0000256" key="2">
    <source>
        <dbReference type="ARBA" id="ARBA00022723"/>
    </source>
</evidence>
<evidence type="ECO:0000259" key="7">
    <source>
        <dbReference type="SMART" id="SM00647"/>
    </source>
</evidence>
<evidence type="ECO:0000313" key="8">
    <source>
        <dbReference type="EMBL" id="RLN24970.1"/>
    </source>
</evidence>
<dbReference type="SMART" id="SM00647">
    <property type="entry name" value="IBR"/>
    <property type="match status" value="1"/>
</dbReference>
<reference evidence="9" key="1">
    <citation type="journal article" date="2019" name="Nat. Commun.">
        <title>The genome of broomcorn millet.</title>
        <authorList>
            <person name="Zou C."/>
            <person name="Miki D."/>
            <person name="Li D."/>
            <person name="Tang Q."/>
            <person name="Xiao L."/>
            <person name="Rajput S."/>
            <person name="Deng P."/>
            <person name="Jia W."/>
            <person name="Huang R."/>
            <person name="Zhang M."/>
            <person name="Sun Y."/>
            <person name="Hu J."/>
            <person name="Fu X."/>
            <person name="Schnable P.S."/>
            <person name="Li F."/>
            <person name="Zhang H."/>
            <person name="Feng B."/>
            <person name="Zhu X."/>
            <person name="Liu R."/>
            <person name="Schnable J.C."/>
            <person name="Zhu J.-K."/>
            <person name="Zhang H."/>
        </authorList>
    </citation>
    <scope>NUCLEOTIDE SEQUENCE [LARGE SCALE GENOMIC DNA]</scope>
</reference>
<evidence type="ECO:0000256" key="6">
    <source>
        <dbReference type="SAM" id="MobiDB-lite"/>
    </source>
</evidence>
<keyword evidence="2" id="KW-0479">Metal-binding</keyword>
<sequence>MKEHVRVKLLYGMLPACPRIGCTTKLTVEGSKAFVPPPLLEIMAQRIRERQIPQGDRIYCPYPKCSALMFLSEVQESCSSSKYNHGGRTSCKDAALRKCVRCGCSLCIRCKVPWHERMSCREYQWRYPHGGREDAGLQKLAKQRLWRQCERCKHMIELSMGPPRDLQTAFGSLVHVRQAHGLGTAARAAKDAAMLGLLHRRLAGGDYSWRRRARLACLAASAVHCMHGHAREEVGRFRHEHAHAHARPKRHKHAAYPPPPSSPWACGSEVPSARDCAEAYTGSTDRRTPGANSPPCGVKTCGVAVDENRLARAGPLSLATGTASQPCPTLHGEPRSCRTGRLWPVPVMNVWRASATSVVVSPPPARAGGAQVLAASSVPPYSYLTSWDFARDPCSAFPCGLRCYAPAAANFSYLRVMAVALDPAGYMVALPAAVLSSLSLAGNRFHGALPTGISLPQGFRVLDFSGNAFSSVPLHRLLRAAGALPLLQLLLRRGTAAAGGPERPRAAGAAAQRPHGAPAAAARRDALVLPLAQDILLPPPLAI</sequence>
<dbReference type="GO" id="GO:0016567">
    <property type="term" value="P:protein ubiquitination"/>
    <property type="evidence" value="ECO:0007669"/>
    <property type="project" value="InterPro"/>
</dbReference>
<dbReference type="PANTHER" id="PTHR11685">
    <property type="entry name" value="RBR FAMILY RING FINGER AND IBR DOMAIN-CONTAINING"/>
    <property type="match status" value="1"/>
</dbReference>
<dbReference type="STRING" id="4540.A0A3L6SSB7"/>
<proteinExistence type="predicted"/>
<comment type="caution">
    <text evidence="8">The sequence shown here is derived from an EMBL/GenBank/DDBJ whole genome shotgun (WGS) entry which is preliminary data.</text>
</comment>